<evidence type="ECO:0000256" key="3">
    <source>
        <dbReference type="ARBA" id="ARBA00022746"/>
    </source>
</evidence>
<keyword evidence="5" id="KW-1185">Reference proteome</keyword>
<dbReference type="InterPro" id="IPR033904">
    <property type="entry name" value="Trans_IPPS_HH"/>
</dbReference>
<dbReference type="EMBL" id="JBBYAF010000011">
    <property type="protein sequence ID" value="MEL3972143.1"/>
    <property type="molecule type" value="Genomic_DNA"/>
</dbReference>
<dbReference type="InterPro" id="IPR019845">
    <property type="entry name" value="Squalene/phytoene_synthase_CS"/>
</dbReference>
<dbReference type="SFLD" id="SFLDS00005">
    <property type="entry name" value="Isoprenoid_Synthase_Type_I"/>
    <property type="match status" value="1"/>
</dbReference>
<dbReference type="InterPro" id="IPR008949">
    <property type="entry name" value="Isoprenoid_synthase_dom_sf"/>
</dbReference>
<organism evidence="4 5">
    <name type="scientific">Rossellomorea oryzaecorticis</name>
    <dbReference type="NCBI Taxonomy" id="1396505"/>
    <lineage>
        <taxon>Bacteria</taxon>
        <taxon>Bacillati</taxon>
        <taxon>Bacillota</taxon>
        <taxon>Bacilli</taxon>
        <taxon>Bacillales</taxon>
        <taxon>Bacillaceae</taxon>
        <taxon>Rossellomorea</taxon>
    </lineage>
</organism>
<dbReference type="SFLD" id="SFLDG01212">
    <property type="entry name" value="Phytoene_synthase_like"/>
    <property type="match status" value="1"/>
</dbReference>
<comment type="caution">
    <text evidence="4">The sequence shown here is derived from an EMBL/GenBank/DDBJ whole genome shotgun (WGS) entry which is preliminary data.</text>
</comment>
<dbReference type="GO" id="GO:0016740">
    <property type="term" value="F:transferase activity"/>
    <property type="evidence" value="ECO:0007669"/>
    <property type="project" value="UniProtKB-KW"/>
</dbReference>
<dbReference type="RefSeq" id="WP_341982129.1">
    <property type="nucleotide sequence ID" value="NZ_JBBYAF010000011.1"/>
</dbReference>
<keyword evidence="2 4" id="KW-0808">Transferase</keyword>
<evidence type="ECO:0000313" key="4">
    <source>
        <dbReference type="EMBL" id="MEL3972143.1"/>
    </source>
</evidence>
<dbReference type="PROSITE" id="PS01044">
    <property type="entry name" value="SQUALEN_PHYTOEN_SYN_1"/>
    <property type="match status" value="1"/>
</dbReference>
<reference evidence="4 5" key="1">
    <citation type="submission" date="2024-04" db="EMBL/GenBank/DDBJ databases">
        <title>Bacillus oryzaecorticis sp. nov., a moderately halophilic bacterium isolated from rice husks.</title>
        <authorList>
            <person name="Zhu H.-S."/>
        </authorList>
    </citation>
    <scope>NUCLEOTIDE SEQUENCE [LARGE SCALE GENOMIC DNA]</scope>
    <source>
        <strain evidence="4 5">ZC255</strain>
    </source>
</reference>
<dbReference type="SFLD" id="SFLDG01018">
    <property type="entry name" value="Squalene/Phytoene_Synthase_Lik"/>
    <property type="match status" value="1"/>
</dbReference>
<dbReference type="Gene3D" id="1.10.600.10">
    <property type="entry name" value="Farnesyl Diphosphate Synthase"/>
    <property type="match status" value="1"/>
</dbReference>
<dbReference type="EC" id="2.5.1.-" evidence="4"/>
<dbReference type="SUPFAM" id="SSF48576">
    <property type="entry name" value="Terpenoid synthases"/>
    <property type="match status" value="1"/>
</dbReference>
<dbReference type="InterPro" id="IPR044843">
    <property type="entry name" value="Trans_IPPS_bact-type"/>
</dbReference>
<evidence type="ECO:0000256" key="1">
    <source>
        <dbReference type="ARBA" id="ARBA00004829"/>
    </source>
</evidence>
<evidence type="ECO:0000313" key="5">
    <source>
        <dbReference type="Proteomes" id="UP001389717"/>
    </source>
</evidence>
<evidence type="ECO:0000256" key="2">
    <source>
        <dbReference type="ARBA" id="ARBA00022679"/>
    </source>
</evidence>
<sequence>MYSIEEAYKHCENVISHHSITFYKAFSMLPKSERNAVWAVYSFCRKVDDIVDEGSNPEVELAQFKVEFDLFLKGTYDAVNPSWIALEDVFKRYEMNERAFHDLIRGQEMDLTINRYETLDELLNYSYHVASTVGLMLLPILAPGKTDVLEEGGVSLGLAMQLTNILRDISEDLERDRIYLPREIMKRHGVTEGSLRAGIVDASFIDMWEEIAGHAEYYYGEAFKTMKEYPLSSRIPVKGAAYLYRAILPTIRSKEYTVFGQKHYVEDETKKEIVVGLSSLC</sequence>
<dbReference type="Pfam" id="PF00494">
    <property type="entry name" value="SQS_PSY"/>
    <property type="match status" value="1"/>
</dbReference>
<keyword evidence="3" id="KW-0125">Carotenoid biosynthesis</keyword>
<dbReference type="CDD" id="cd00683">
    <property type="entry name" value="Trans_IPPS_HH"/>
    <property type="match status" value="1"/>
</dbReference>
<dbReference type="InterPro" id="IPR002060">
    <property type="entry name" value="Squ/phyt_synthse"/>
</dbReference>
<dbReference type="PROSITE" id="PS01045">
    <property type="entry name" value="SQUALEN_PHYTOEN_SYN_2"/>
    <property type="match status" value="1"/>
</dbReference>
<accession>A0ABU9K8X8</accession>
<comment type="pathway">
    <text evidence="1">Carotenoid biosynthesis.</text>
</comment>
<proteinExistence type="predicted"/>
<protein>
    <submittedName>
        <fullName evidence="4">Phytoene/squalene synthase family protein</fullName>
        <ecNumber evidence="4">2.5.1.-</ecNumber>
    </submittedName>
</protein>
<dbReference type="PANTHER" id="PTHR31480">
    <property type="entry name" value="BIFUNCTIONAL LYCOPENE CYCLASE/PHYTOENE SYNTHASE"/>
    <property type="match status" value="1"/>
</dbReference>
<gene>
    <name evidence="4" type="ORF">AAEO50_07620</name>
</gene>
<name>A0ABU9K8X8_9BACI</name>
<dbReference type="Proteomes" id="UP001389717">
    <property type="component" value="Unassembled WGS sequence"/>
</dbReference>